<feature type="region of interest" description="Disordered" evidence="1">
    <location>
        <begin position="199"/>
        <end position="230"/>
    </location>
</feature>
<name>A0AAN5ICW1_9BILA</name>
<feature type="compositionally biased region" description="Basic residues" evidence="1">
    <location>
        <begin position="254"/>
        <end position="264"/>
    </location>
</feature>
<feature type="compositionally biased region" description="Acidic residues" evidence="1">
    <location>
        <begin position="313"/>
        <end position="332"/>
    </location>
</feature>
<feature type="compositionally biased region" description="Low complexity" evidence="1">
    <location>
        <begin position="92"/>
        <end position="119"/>
    </location>
</feature>
<keyword evidence="3" id="KW-1185">Reference proteome</keyword>
<sequence length="390" mass="43093">MLDAVQCRVEDLRRRLDESLAAFQQKLSSTRGEKKESLRQIHLLSTDRTETTIEICEAGGRRRLTAPLQVVVVDGEGRMGETRENGRAVAGSPSESIDSGISSTSPSSSPSAVSPKASPFYQYSEESSTNAKLAMRSRSLSESASYSPIQTTPTLRGILKKTPLREYGRSLRGVFKRSLSESADSSPFFALRSMTSFEDEPLEEVDEEEEEDAIEEAQEAMAVQPRKKRVSFSENLVQKRSFRSNCSIVWHQKKAERKTAKRLQRNGGRTMSEGDATSDMYDEDDDRKSIEPEEEKGVEEKSGSRDSRKDSGFCDDDDDVIVSEGEEAEENEETPKKNKKTTSSAFSMPGAVPREKTAAFTIGGPAPSTRGWLAAATMRAPRIRMASASN</sequence>
<feature type="region of interest" description="Disordered" evidence="1">
    <location>
        <begin position="254"/>
        <end position="370"/>
    </location>
</feature>
<gene>
    <name evidence="2" type="ORF">PMAYCL1PPCAC_29685</name>
</gene>
<accession>A0AAN5ICW1</accession>
<dbReference type="AlphaFoldDB" id="A0AAN5ICW1"/>
<organism evidence="2 3">
    <name type="scientific">Pristionchus mayeri</name>
    <dbReference type="NCBI Taxonomy" id="1317129"/>
    <lineage>
        <taxon>Eukaryota</taxon>
        <taxon>Metazoa</taxon>
        <taxon>Ecdysozoa</taxon>
        <taxon>Nematoda</taxon>
        <taxon>Chromadorea</taxon>
        <taxon>Rhabditida</taxon>
        <taxon>Rhabditina</taxon>
        <taxon>Diplogasteromorpha</taxon>
        <taxon>Diplogasteroidea</taxon>
        <taxon>Neodiplogasteridae</taxon>
        <taxon>Pristionchus</taxon>
    </lineage>
</organism>
<evidence type="ECO:0000313" key="3">
    <source>
        <dbReference type="Proteomes" id="UP001328107"/>
    </source>
</evidence>
<comment type="caution">
    <text evidence="2">The sequence shown here is derived from an EMBL/GenBank/DDBJ whole genome shotgun (WGS) entry which is preliminary data.</text>
</comment>
<feature type="compositionally biased region" description="Basic and acidic residues" evidence="1">
    <location>
        <begin position="75"/>
        <end position="86"/>
    </location>
</feature>
<evidence type="ECO:0000313" key="2">
    <source>
        <dbReference type="EMBL" id="GMR59490.1"/>
    </source>
</evidence>
<reference evidence="3" key="1">
    <citation type="submission" date="2022-10" db="EMBL/GenBank/DDBJ databases">
        <title>Genome assembly of Pristionchus species.</title>
        <authorList>
            <person name="Yoshida K."/>
            <person name="Sommer R.J."/>
        </authorList>
    </citation>
    <scope>NUCLEOTIDE SEQUENCE [LARGE SCALE GENOMIC DNA]</scope>
    <source>
        <strain evidence="3">RS5460</strain>
    </source>
</reference>
<feature type="compositionally biased region" description="Basic and acidic residues" evidence="1">
    <location>
        <begin position="298"/>
        <end position="312"/>
    </location>
</feature>
<feature type="compositionally biased region" description="Acidic residues" evidence="1">
    <location>
        <begin position="199"/>
        <end position="218"/>
    </location>
</feature>
<feature type="region of interest" description="Disordered" evidence="1">
    <location>
        <begin position="75"/>
        <end position="123"/>
    </location>
</feature>
<dbReference type="EMBL" id="BTRK01000006">
    <property type="protein sequence ID" value="GMR59490.1"/>
    <property type="molecule type" value="Genomic_DNA"/>
</dbReference>
<proteinExistence type="predicted"/>
<protein>
    <submittedName>
        <fullName evidence="2">Uncharacterized protein</fullName>
    </submittedName>
</protein>
<evidence type="ECO:0000256" key="1">
    <source>
        <dbReference type="SAM" id="MobiDB-lite"/>
    </source>
</evidence>
<dbReference type="Proteomes" id="UP001328107">
    <property type="component" value="Unassembled WGS sequence"/>
</dbReference>